<accession>A0ABX1PJZ3</accession>
<gene>
    <name evidence="7" type="primary">pglX</name>
    <name evidence="7" type="ORF">GO606_03765</name>
</gene>
<evidence type="ECO:0000313" key="7">
    <source>
        <dbReference type="EMBL" id="NMG23851.1"/>
    </source>
</evidence>
<comment type="catalytic activity">
    <reaction evidence="5">
        <text>a 2'-deoxyadenosine in DNA + S-adenosyl-L-methionine = an N(6)-methyl-2'-deoxyadenosine in DNA + S-adenosyl-L-homocysteine + H(+)</text>
        <dbReference type="Rhea" id="RHEA:15197"/>
        <dbReference type="Rhea" id="RHEA-COMP:12418"/>
        <dbReference type="Rhea" id="RHEA-COMP:12419"/>
        <dbReference type="ChEBI" id="CHEBI:15378"/>
        <dbReference type="ChEBI" id="CHEBI:57856"/>
        <dbReference type="ChEBI" id="CHEBI:59789"/>
        <dbReference type="ChEBI" id="CHEBI:90615"/>
        <dbReference type="ChEBI" id="CHEBI:90616"/>
        <dbReference type="EC" id="2.1.1.72"/>
    </reaction>
</comment>
<feature type="domain" description="Type II methyltransferase M.TaqI-like" evidence="6">
    <location>
        <begin position="356"/>
        <end position="573"/>
    </location>
</feature>
<name>A0ABX1PJZ3_9RHOO</name>
<dbReference type="NCBIfam" id="NF033452">
    <property type="entry name" value="BREX_1_MTaseX"/>
    <property type="match status" value="1"/>
</dbReference>
<reference evidence="7" key="1">
    <citation type="submission" date="2019-12" db="EMBL/GenBank/DDBJ databases">
        <title>Comparative genomics gives insights into the taxonomy of the Azoarcus-Aromatoleum group and reveals separate origins of nif in the plant-associated Azoarcus and non-plant-associated Aromatoleum sub-groups.</title>
        <authorList>
            <person name="Lafos M."/>
            <person name="Maluk M."/>
            <person name="Batista M."/>
            <person name="Junghare M."/>
            <person name="Carmona M."/>
            <person name="Faoro H."/>
            <person name="Cruz L.M."/>
            <person name="Battistoni F."/>
            <person name="De Souza E."/>
            <person name="Pedrosa F."/>
            <person name="Chen W.-M."/>
            <person name="Poole P.S."/>
            <person name="Dixon R.A."/>
            <person name="James E.K."/>
        </authorList>
    </citation>
    <scope>NUCLEOTIDE SEQUENCE</scope>
    <source>
        <strain evidence="7">LuFRes1</strain>
    </source>
</reference>
<keyword evidence="4" id="KW-0949">S-adenosyl-L-methionine</keyword>
<evidence type="ECO:0000256" key="5">
    <source>
        <dbReference type="ARBA" id="ARBA00047942"/>
    </source>
</evidence>
<proteinExistence type="predicted"/>
<dbReference type="PANTHER" id="PTHR33841:SF1">
    <property type="entry name" value="DNA METHYLTRANSFERASE A"/>
    <property type="match status" value="1"/>
</dbReference>
<keyword evidence="3" id="KW-0808">Transferase</keyword>
<dbReference type="EMBL" id="WTVG01000006">
    <property type="protein sequence ID" value="NMG23851.1"/>
    <property type="molecule type" value="Genomic_DNA"/>
</dbReference>
<dbReference type="PANTHER" id="PTHR33841">
    <property type="entry name" value="DNA METHYLTRANSFERASE YEEA-RELATED"/>
    <property type="match status" value="1"/>
</dbReference>
<dbReference type="InterPro" id="IPR011639">
    <property type="entry name" value="MethylTrfase_TaqI-like_dom"/>
</dbReference>
<evidence type="ECO:0000256" key="2">
    <source>
        <dbReference type="ARBA" id="ARBA00022603"/>
    </source>
</evidence>
<dbReference type="SUPFAM" id="SSF53335">
    <property type="entry name" value="S-adenosyl-L-methionine-dependent methyltransferases"/>
    <property type="match status" value="1"/>
</dbReference>
<dbReference type="RefSeq" id="WP_169117248.1">
    <property type="nucleotide sequence ID" value="NZ_WTVG02000036.1"/>
</dbReference>
<protein>
    <recommendedName>
        <fullName evidence="1">site-specific DNA-methyltransferase (adenine-specific)</fullName>
        <ecNumber evidence="1">2.1.1.72</ecNumber>
    </recommendedName>
</protein>
<organism evidence="7 8">
    <name type="scientific">Aromatoleum anaerobium</name>
    <dbReference type="NCBI Taxonomy" id="182180"/>
    <lineage>
        <taxon>Bacteria</taxon>
        <taxon>Pseudomonadati</taxon>
        <taxon>Pseudomonadota</taxon>
        <taxon>Betaproteobacteria</taxon>
        <taxon>Rhodocyclales</taxon>
        <taxon>Rhodocyclaceae</taxon>
        <taxon>Aromatoleum</taxon>
    </lineage>
</organism>
<dbReference type="PROSITE" id="PS00092">
    <property type="entry name" value="N6_MTASE"/>
    <property type="match status" value="1"/>
</dbReference>
<dbReference type="Gene3D" id="3.40.50.150">
    <property type="entry name" value="Vaccinia Virus protein VP39"/>
    <property type="match status" value="1"/>
</dbReference>
<dbReference type="InterPro" id="IPR047939">
    <property type="entry name" value="BREX_1_PglX"/>
</dbReference>
<comment type="caution">
    <text evidence="7">The sequence shown here is derived from an EMBL/GenBank/DDBJ whole genome shotgun (WGS) entry which is preliminary data.</text>
</comment>
<keyword evidence="8" id="KW-1185">Reference proteome</keyword>
<evidence type="ECO:0000256" key="4">
    <source>
        <dbReference type="ARBA" id="ARBA00022691"/>
    </source>
</evidence>
<dbReference type="EC" id="2.1.1.72" evidence="1"/>
<dbReference type="Pfam" id="PF07669">
    <property type="entry name" value="Eco57I"/>
    <property type="match status" value="1"/>
</dbReference>
<dbReference type="InterPro" id="IPR002052">
    <property type="entry name" value="DNA_methylase_N6_adenine_CS"/>
</dbReference>
<sequence length="1184" mass="132811">MNKSKLKTYAPQARRDFIAAVTQRANLLGISEAAGQLEVLPNERRGDVAIIAGREWPAKVHEQRERLIRRIRRDGFAQTMEAVAYTWFNRFAALRFMELHEYLSHGHRVLSSATAGGLPDILAHAADLATSRELPGLDAAHIAELKLAGNKDGELYRLLLVAQCNALSAAMPFLFERIDDETELLLPDNLLRTDSVIARLVAEIAEEDWAQVEIIGWLYQFYISEKKDQVIGKVVKSEDIPAATQLFTPNWIVQYLVQNSVGRLWLMANPSSTLKSEWPYYIEPAEQTPEVNAQLDALIQTRMAEDGGSLNPESITVLDPACGSGHILVEAYALLKGIYLERGYRLRDIPRLILQKNLYALDIDDRAAQLAGFALLMKARADDRRLFNDPPRLNVLSLQESKGLDLDELANHLAPFGVQRATVKALLDTFEHAKTFGSLIQIPDALNGQLPTLAEALAKANETGDLYAQAAAQDLMPLVEQARVLGRKFDAVVANPPYMGSSYINQLLKTHLKSFFAGCEKDLFSSSVARYILFLRRSGALGCVTPFTWLFTSSYAALREKLMEAGAVTSLVKPSFTAFFESAIVSLCAFVFQRTLPDFRGEYFDLGHLGSGDSQAGKLKLLIEDEDSGGRHRQQWRRFELLPGKPISYGMSDKLFDAFLQNERLDKYYRPCEGLKTGDNNLFLRYWYEVDHNKIATNATSFEALTGTKFKWLWHHKGGEYRRWYGNHEYVINWSNNGQEVKSHPKSTVSNLGYQLKEGVTWSYISASYFGVRYSPQGFTFNNKGPMLFGSDAIFAAAYLCSSIGSLIMKNINPTMNFSVGNIASLPFPSSIFSGRGEELMAIAQACVSHAKSDWDANEVSADFAVSPLLSSSPRTAELESSWLKHAAVTAASFSDMKILEERNNTVFINAFSLQNEVDPRFPEDQITLARADREKDSQRLISYTIGCMMGRYSLDEPGLIYAHAGNIGFDATRYPTFPADADGIVPITDEFWFEDDAANRVREFLRAVWGADTLDENMAWLAESLGTKAGETPDETLRRYLADKFFKDHLQTYKKRPIYWLFSSGKQGAFQALVYLHRYFDGTLARLRAEYVVPLTGKMQARIEMLEKDATAAPSTAARNKLNKQIEKLRKKHVELLAYDEKLRHYADMRIRLDLDDGVKVNYGKFGDLLAEVKAVSGGASEE</sequence>
<evidence type="ECO:0000256" key="3">
    <source>
        <dbReference type="ARBA" id="ARBA00022679"/>
    </source>
</evidence>
<dbReference type="Proteomes" id="UP000615989">
    <property type="component" value="Unassembled WGS sequence"/>
</dbReference>
<dbReference type="InterPro" id="IPR029063">
    <property type="entry name" value="SAM-dependent_MTases_sf"/>
</dbReference>
<dbReference type="InterPro" id="IPR050953">
    <property type="entry name" value="N4_N6_ade-DNA_methylase"/>
</dbReference>
<evidence type="ECO:0000313" key="8">
    <source>
        <dbReference type="Proteomes" id="UP000615989"/>
    </source>
</evidence>
<evidence type="ECO:0000259" key="6">
    <source>
        <dbReference type="Pfam" id="PF07669"/>
    </source>
</evidence>
<keyword evidence="2" id="KW-0489">Methyltransferase</keyword>
<evidence type="ECO:0000256" key="1">
    <source>
        <dbReference type="ARBA" id="ARBA00011900"/>
    </source>
</evidence>
<dbReference type="PRINTS" id="PR00507">
    <property type="entry name" value="N12N6MTFRASE"/>
</dbReference>